<name>A0A3E2WYK6_9FIRM</name>
<organism evidence="1 2">
    <name type="scientific">Hungatella hathewayi</name>
    <dbReference type="NCBI Taxonomy" id="154046"/>
    <lineage>
        <taxon>Bacteria</taxon>
        <taxon>Bacillati</taxon>
        <taxon>Bacillota</taxon>
        <taxon>Clostridia</taxon>
        <taxon>Lachnospirales</taxon>
        <taxon>Lachnospiraceae</taxon>
        <taxon>Hungatella</taxon>
    </lineage>
</organism>
<dbReference type="Proteomes" id="UP000261111">
    <property type="component" value="Unassembled WGS sequence"/>
</dbReference>
<dbReference type="AlphaFoldDB" id="A0A3E2WYK6"/>
<gene>
    <name evidence="1" type="ORF">DWX41_06805</name>
</gene>
<sequence>MEPNTQDITWLDEMESELDHWMVQYLTGHHEGYRTLLKEQSEILKQYPVITKLQEGTDGLYLTPKEHRMYFKFRSVQTEREALERKYFYLMGQADMIPYKQVLQGLSRKKERKRQSIIQHLNLESWQMELINHAVVEAEMQAKENCAEYEDINEQISTLYSKYPFIDRLLDRSKITEEKVFSAEELQGLSECLKLEADKRYIEEIELYLKGIRDGHALKKLLEPK</sequence>
<proteinExistence type="predicted"/>
<evidence type="ECO:0000313" key="2">
    <source>
        <dbReference type="Proteomes" id="UP000261111"/>
    </source>
</evidence>
<evidence type="ECO:0000313" key="1">
    <source>
        <dbReference type="EMBL" id="RGC33309.1"/>
    </source>
</evidence>
<dbReference type="GeneID" id="93333147"/>
<protein>
    <submittedName>
        <fullName evidence="1">Uncharacterized protein</fullName>
    </submittedName>
</protein>
<dbReference type="RefSeq" id="WP_025655157.1">
    <property type="nucleotide sequence ID" value="NZ_QVIA01000006.1"/>
</dbReference>
<accession>A0A3E2WYK6</accession>
<reference evidence="1 2" key="1">
    <citation type="submission" date="2018-08" db="EMBL/GenBank/DDBJ databases">
        <title>A genome reference for cultivated species of the human gut microbiota.</title>
        <authorList>
            <person name="Zou Y."/>
            <person name="Xue W."/>
            <person name="Luo G."/>
        </authorList>
    </citation>
    <scope>NUCLEOTIDE SEQUENCE [LARGE SCALE GENOMIC DNA]</scope>
    <source>
        <strain evidence="1 2">AF19-21</strain>
    </source>
</reference>
<dbReference type="EMBL" id="QVIA01000006">
    <property type="protein sequence ID" value="RGC33309.1"/>
    <property type="molecule type" value="Genomic_DNA"/>
</dbReference>
<comment type="caution">
    <text evidence="1">The sequence shown here is derived from an EMBL/GenBank/DDBJ whole genome shotgun (WGS) entry which is preliminary data.</text>
</comment>